<feature type="domain" description="KOW" evidence="6">
    <location>
        <begin position="2"/>
        <end position="29"/>
    </location>
</feature>
<sequence length="108" mass="11867">MKLHIGDQILVTSGKDKGQKGTVDRVFPVKSRVLVQGVNVYKKARRGFGNKPGGMIEFSRPLPTASIALLCPKCTKPTRVGYLVDKRGEKVRICKKCKAALESGVRKK</sequence>
<protein>
    <recommendedName>
        <fullName evidence="4 5">Large ribosomal subunit protein uL24</fullName>
    </recommendedName>
</protein>
<dbReference type="Proteomes" id="UP000178272">
    <property type="component" value="Unassembled WGS sequence"/>
</dbReference>
<evidence type="ECO:0000256" key="3">
    <source>
        <dbReference type="ARBA" id="ARBA00023274"/>
    </source>
</evidence>
<dbReference type="GO" id="GO:0006412">
    <property type="term" value="P:translation"/>
    <property type="evidence" value="ECO:0007669"/>
    <property type="project" value="UniProtKB-UniRule"/>
</dbReference>
<keyword evidence="3 5" id="KW-0687">Ribonucleoprotein</keyword>
<evidence type="ECO:0000313" key="8">
    <source>
        <dbReference type="Proteomes" id="UP000178272"/>
    </source>
</evidence>
<dbReference type="GO" id="GO:1990904">
    <property type="term" value="C:ribonucleoprotein complex"/>
    <property type="evidence" value="ECO:0007669"/>
    <property type="project" value="UniProtKB-KW"/>
</dbReference>
<comment type="function">
    <text evidence="5">One of the proteins that surrounds the polypeptide exit tunnel on the outside of the subunit.</text>
</comment>
<comment type="subunit">
    <text evidence="5">Part of the 50S ribosomal subunit.</text>
</comment>
<evidence type="ECO:0000256" key="2">
    <source>
        <dbReference type="ARBA" id="ARBA00022980"/>
    </source>
</evidence>
<dbReference type="GO" id="GO:0005840">
    <property type="term" value="C:ribosome"/>
    <property type="evidence" value="ECO:0007669"/>
    <property type="project" value="UniProtKB-KW"/>
</dbReference>
<reference evidence="7 8" key="1">
    <citation type="journal article" date="2016" name="Nat. Commun.">
        <title>Thousands of microbial genomes shed light on interconnected biogeochemical processes in an aquifer system.</title>
        <authorList>
            <person name="Anantharaman K."/>
            <person name="Brown C.T."/>
            <person name="Hug L.A."/>
            <person name="Sharon I."/>
            <person name="Castelle C.J."/>
            <person name="Probst A.J."/>
            <person name="Thomas B.C."/>
            <person name="Singh A."/>
            <person name="Wilkins M.J."/>
            <person name="Karaoz U."/>
            <person name="Brodie E.L."/>
            <person name="Williams K.H."/>
            <person name="Hubbard S.S."/>
            <person name="Banfield J.F."/>
        </authorList>
    </citation>
    <scope>NUCLEOTIDE SEQUENCE [LARGE SCALE GENOMIC DNA]</scope>
</reference>
<keyword evidence="5" id="KW-0699">rRNA-binding</keyword>
<comment type="function">
    <text evidence="5">One of two assembly initiator proteins, it binds directly to the 5'-end of the 23S rRNA, where it nucleates assembly of the 50S subunit.</text>
</comment>
<proteinExistence type="inferred from homology"/>
<keyword evidence="2 5" id="KW-0689">Ribosomal protein</keyword>
<keyword evidence="5" id="KW-0694">RNA-binding</keyword>
<dbReference type="CDD" id="cd06089">
    <property type="entry name" value="KOW_RPL26"/>
    <property type="match status" value="1"/>
</dbReference>
<dbReference type="EMBL" id="MHCA01000027">
    <property type="protein sequence ID" value="OGY12077.1"/>
    <property type="molecule type" value="Genomic_DNA"/>
</dbReference>
<dbReference type="GO" id="GO:0003735">
    <property type="term" value="F:structural constituent of ribosome"/>
    <property type="evidence" value="ECO:0007669"/>
    <property type="project" value="InterPro"/>
</dbReference>
<dbReference type="InterPro" id="IPR041988">
    <property type="entry name" value="Ribosomal_uL24_KOW"/>
</dbReference>
<gene>
    <name evidence="5" type="primary">rplX</name>
    <name evidence="7" type="ORF">A3F61_03500</name>
</gene>
<dbReference type="InterPro" id="IPR003256">
    <property type="entry name" value="Ribosomal_uL24"/>
</dbReference>
<dbReference type="NCBIfam" id="TIGR01079">
    <property type="entry name" value="rplX_bact"/>
    <property type="match status" value="1"/>
</dbReference>
<dbReference type="InterPro" id="IPR008991">
    <property type="entry name" value="Translation_prot_SH3-like_sf"/>
</dbReference>
<organism evidence="7 8">
    <name type="scientific">Candidatus Blackburnbacteria bacterium RIFCSPHIGHO2_12_FULL_41_13b</name>
    <dbReference type="NCBI Taxonomy" id="1797517"/>
    <lineage>
        <taxon>Bacteria</taxon>
        <taxon>Candidatus Blackburniibacteriota</taxon>
    </lineage>
</organism>
<dbReference type="InterPro" id="IPR005824">
    <property type="entry name" value="KOW"/>
</dbReference>
<evidence type="ECO:0000256" key="4">
    <source>
        <dbReference type="ARBA" id="ARBA00035206"/>
    </source>
</evidence>
<accession>A0A1G1V9U4</accession>
<evidence type="ECO:0000259" key="6">
    <source>
        <dbReference type="SMART" id="SM00739"/>
    </source>
</evidence>
<dbReference type="InterPro" id="IPR057264">
    <property type="entry name" value="Ribosomal_uL24_C"/>
</dbReference>
<dbReference type="InterPro" id="IPR014722">
    <property type="entry name" value="Rib_uL2_dom2"/>
</dbReference>
<dbReference type="Pfam" id="PF17136">
    <property type="entry name" value="ribosomal_L24"/>
    <property type="match status" value="1"/>
</dbReference>
<dbReference type="PANTHER" id="PTHR12903">
    <property type="entry name" value="MITOCHONDRIAL RIBOSOMAL PROTEIN L24"/>
    <property type="match status" value="1"/>
</dbReference>
<evidence type="ECO:0000256" key="1">
    <source>
        <dbReference type="ARBA" id="ARBA00010618"/>
    </source>
</evidence>
<comment type="similarity">
    <text evidence="1 5">Belongs to the universal ribosomal protein uL24 family.</text>
</comment>
<evidence type="ECO:0000313" key="7">
    <source>
        <dbReference type="EMBL" id="OGY12077.1"/>
    </source>
</evidence>
<dbReference type="SMART" id="SM00739">
    <property type="entry name" value="KOW"/>
    <property type="match status" value="1"/>
</dbReference>
<dbReference type="STRING" id="1797517.A3F61_03500"/>
<name>A0A1G1V9U4_9BACT</name>
<dbReference type="SUPFAM" id="SSF50104">
    <property type="entry name" value="Translation proteins SH3-like domain"/>
    <property type="match status" value="1"/>
</dbReference>
<dbReference type="HAMAP" id="MF_01326_B">
    <property type="entry name" value="Ribosomal_uL24_B"/>
    <property type="match status" value="1"/>
</dbReference>
<dbReference type="Gene3D" id="2.30.30.30">
    <property type="match status" value="1"/>
</dbReference>
<dbReference type="Pfam" id="PF00467">
    <property type="entry name" value="KOW"/>
    <property type="match status" value="1"/>
</dbReference>
<dbReference type="AlphaFoldDB" id="A0A1G1V9U4"/>
<dbReference type="GO" id="GO:0019843">
    <property type="term" value="F:rRNA binding"/>
    <property type="evidence" value="ECO:0007669"/>
    <property type="project" value="UniProtKB-UniRule"/>
</dbReference>
<evidence type="ECO:0000256" key="5">
    <source>
        <dbReference type="HAMAP-Rule" id="MF_01326"/>
    </source>
</evidence>
<comment type="caution">
    <text evidence="7">The sequence shown here is derived from an EMBL/GenBank/DDBJ whole genome shotgun (WGS) entry which is preliminary data.</text>
</comment>